<gene>
    <name evidence="1" type="ORF">DLJ59_27825</name>
</gene>
<dbReference type="EMBL" id="QGSZ01000304">
    <property type="protein sequence ID" value="RQW98090.1"/>
    <property type="molecule type" value="Genomic_DNA"/>
</dbReference>
<dbReference type="PANTHER" id="PTHR30087:SF1">
    <property type="entry name" value="HYPOTHETICAL CYTOSOLIC PROTEIN"/>
    <property type="match status" value="1"/>
</dbReference>
<keyword evidence="2" id="KW-1185">Reference proteome</keyword>
<evidence type="ECO:0000313" key="1">
    <source>
        <dbReference type="EMBL" id="RQW98090.1"/>
    </source>
</evidence>
<dbReference type="Pfam" id="PF04463">
    <property type="entry name" value="2-thiour_desulf"/>
    <property type="match status" value="1"/>
</dbReference>
<proteinExistence type="predicted"/>
<accession>A0A3N9WB93</accession>
<organism evidence="1 2">
    <name type="scientific">Micromonospora inaquosa</name>
    <dbReference type="NCBI Taxonomy" id="2203716"/>
    <lineage>
        <taxon>Bacteria</taxon>
        <taxon>Bacillati</taxon>
        <taxon>Actinomycetota</taxon>
        <taxon>Actinomycetes</taxon>
        <taxon>Micromonosporales</taxon>
        <taxon>Micromonosporaceae</taxon>
        <taxon>Micromonospora</taxon>
    </lineage>
</organism>
<dbReference type="Proteomes" id="UP000282312">
    <property type="component" value="Unassembled WGS sequence"/>
</dbReference>
<comment type="caution">
    <text evidence="1">The sequence shown here is derived from an EMBL/GenBank/DDBJ whole genome shotgun (WGS) entry which is preliminary data.</text>
</comment>
<dbReference type="AlphaFoldDB" id="A0A3N9WB93"/>
<dbReference type="RefSeq" id="WP_124776069.1">
    <property type="nucleotide sequence ID" value="NZ_JBEZFR010000011.1"/>
</dbReference>
<evidence type="ECO:0000313" key="2">
    <source>
        <dbReference type="Proteomes" id="UP000282312"/>
    </source>
</evidence>
<dbReference type="InterPro" id="IPR007553">
    <property type="entry name" value="2-thiour_desulf"/>
</dbReference>
<sequence>MLKILVSGCLGGAPIRFNETGVPVASPIWQRWASEGRLVSLCPELAVGFPVPRPPAEIVGGSAADVLDGRAHVHEASGRDVTELFQAAAQRAVDKALQADVGLAILVEGSPTCGSTYVHDGTFSGVTVAGRGVAAEALRRRGIPVFPHYDLDRAAAALADQERQHGNG</sequence>
<dbReference type="OrthoDB" id="495783at2"/>
<dbReference type="PANTHER" id="PTHR30087">
    <property type="entry name" value="INNER MEMBRANE PROTEIN"/>
    <property type="match status" value="1"/>
</dbReference>
<reference evidence="1 2" key="1">
    <citation type="submission" date="2018-05" db="EMBL/GenBank/DDBJ databases">
        <title>Micromonospora from Atacama Desert.</title>
        <authorList>
            <person name="Carro L."/>
            <person name="Goodfellow M."/>
            <person name="Klenk H.-P."/>
        </authorList>
    </citation>
    <scope>NUCLEOTIDE SEQUENCE [LARGE SCALE GENOMIC DNA]</scope>
    <source>
        <strain evidence="1 2">LB39</strain>
    </source>
</reference>
<name>A0A3N9WB93_9ACTN</name>
<protein>
    <submittedName>
        <fullName evidence="1">DUF523 domain-containing protein</fullName>
    </submittedName>
</protein>